<accession>A0AAD9YYE1</accession>
<evidence type="ECO:0000313" key="3">
    <source>
        <dbReference type="Proteomes" id="UP001276659"/>
    </source>
</evidence>
<sequence>MGRLKEYMPADSLAGAVADIEPTPSASSMGSVSNLTLDTTLLNRCIKTHSACSNPSNSSLFPTRITDVIPNPPKPVPTSSLKLKKPNPYLTLSHHWDLQPIITTTITNFQSRQEGIPMESLSKTFRDAVTITRKMGVRYLWIDSICIIQDSTSDWELEAAKMDDYYRHCLFTISAEDGSMGCFMRRDARLERILAPRTLLFESDQISWTCLEMEASERYPEGKKTEGVLRNWGRGDEVLRHAFMGARLERGEWGSQDRERLLELYDRWYDLVKQYSSLELKYESDIFPALSSIAGLVHQATGTGYVAGLWQSDLQRGLLWQVEEPGERLDLWRAPSWNWASVTGGVTFHDFEDSNEDRSWDLDCVSIQGVDVAVPGKNPFGQVAEGMLQVNCCSKLRLALKGDEVDETLRKDEDDDDNILDTESGQLVGKFSPDNQDLLEGGIFCLPIIFEKGVFYTEDGAVPDEAWTTTCLALVPCGGIDVYKRVGLARINGSKWIENERTDLIII</sequence>
<feature type="domain" description="Heterokaryon incompatibility" evidence="1">
    <location>
        <begin position="89"/>
        <end position="179"/>
    </location>
</feature>
<dbReference type="InterPro" id="IPR010730">
    <property type="entry name" value="HET"/>
</dbReference>
<dbReference type="PANTHER" id="PTHR33112">
    <property type="entry name" value="DOMAIN PROTEIN, PUTATIVE-RELATED"/>
    <property type="match status" value="1"/>
</dbReference>
<keyword evidence="3" id="KW-1185">Reference proteome</keyword>
<proteinExistence type="predicted"/>
<dbReference type="EMBL" id="JASNWA010000010">
    <property type="protein sequence ID" value="KAK3168241.1"/>
    <property type="molecule type" value="Genomic_DNA"/>
</dbReference>
<protein>
    <recommendedName>
        <fullName evidence="1">Heterokaryon incompatibility domain-containing protein</fullName>
    </recommendedName>
</protein>
<dbReference type="PANTHER" id="PTHR33112:SF16">
    <property type="entry name" value="HETEROKARYON INCOMPATIBILITY DOMAIN-CONTAINING PROTEIN"/>
    <property type="match status" value="1"/>
</dbReference>
<evidence type="ECO:0000313" key="2">
    <source>
        <dbReference type="EMBL" id="KAK3168241.1"/>
    </source>
</evidence>
<dbReference type="Pfam" id="PF06985">
    <property type="entry name" value="HET"/>
    <property type="match status" value="1"/>
</dbReference>
<organism evidence="2 3">
    <name type="scientific">Lepraria neglecta</name>
    <dbReference type="NCBI Taxonomy" id="209136"/>
    <lineage>
        <taxon>Eukaryota</taxon>
        <taxon>Fungi</taxon>
        <taxon>Dikarya</taxon>
        <taxon>Ascomycota</taxon>
        <taxon>Pezizomycotina</taxon>
        <taxon>Lecanoromycetes</taxon>
        <taxon>OSLEUM clade</taxon>
        <taxon>Lecanoromycetidae</taxon>
        <taxon>Lecanorales</taxon>
        <taxon>Lecanorineae</taxon>
        <taxon>Stereocaulaceae</taxon>
        <taxon>Lepraria</taxon>
    </lineage>
</organism>
<name>A0AAD9YYE1_9LECA</name>
<gene>
    <name evidence="2" type="ORF">OEA41_004687</name>
</gene>
<comment type="caution">
    <text evidence="2">The sequence shown here is derived from an EMBL/GenBank/DDBJ whole genome shotgun (WGS) entry which is preliminary data.</text>
</comment>
<dbReference type="Proteomes" id="UP001276659">
    <property type="component" value="Unassembled WGS sequence"/>
</dbReference>
<dbReference type="AlphaFoldDB" id="A0AAD9YYE1"/>
<evidence type="ECO:0000259" key="1">
    <source>
        <dbReference type="Pfam" id="PF06985"/>
    </source>
</evidence>
<reference evidence="2" key="1">
    <citation type="submission" date="2022-11" db="EMBL/GenBank/DDBJ databases">
        <title>Chromosomal genome sequence assembly and mating type (MAT) locus characterization of the leprose asexual lichenized fungus Lepraria neglecta (Nyl.) Erichsen.</title>
        <authorList>
            <person name="Allen J.L."/>
            <person name="Pfeffer B."/>
        </authorList>
    </citation>
    <scope>NUCLEOTIDE SEQUENCE</scope>
    <source>
        <strain evidence="2">Allen 5258</strain>
    </source>
</reference>